<reference evidence="4 5" key="1">
    <citation type="submission" date="2015-07" db="EMBL/GenBank/DDBJ databases">
        <title>Genome analysis of myxobacterium Chondromyces crocatus Cm c5 reveals a high potential for natural compound synthesis and the genetic basis for the loss of fruiting body formation.</title>
        <authorList>
            <person name="Zaburannyi N."/>
            <person name="Bunk B."/>
            <person name="Maier J."/>
            <person name="Overmann J."/>
            <person name="Mueller R."/>
        </authorList>
    </citation>
    <scope>NUCLEOTIDE SEQUENCE [LARGE SCALE GENOMIC DNA]</scope>
    <source>
        <strain evidence="4 5">Cm c5</strain>
    </source>
</reference>
<dbReference type="InterPro" id="IPR012340">
    <property type="entry name" value="NA-bd_OB-fold"/>
</dbReference>
<dbReference type="InterPro" id="IPR002059">
    <property type="entry name" value="CSP_DNA-bd"/>
</dbReference>
<dbReference type="Pfam" id="PF00313">
    <property type="entry name" value="CSD"/>
    <property type="match status" value="1"/>
</dbReference>
<evidence type="ECO:0000256" key="1">
    <source>
        <dbReference type="ARBA" id="ARBA00004496"/>
    </source>
</evidence>
<dbReference type="GO" id="GO:0005829">
    <property type="term" value="C:cytosol"/>
    <property type="evidence" value="ECO:0007669"/>
    <property type="project" value="UniProtKB-ARBA"/>
</dbReference>
<comment type="subcellular location">
    <subcellularLocation>
        <location evidence="1">Cytoplasm</location>
    </subcellularLocation>
</comment>
<dbReference type="KEGG" id="ccro:CMC5_044380"/>
<evidence type="ECO:0000313" key="5">
    <source>
        <dbReference type="Proteomes" id="UP000067626"/>
    </source>
</evidence>
<proteinExistence type="predicted"/>
<dbReference type="InterPro" id="IPR012156">
    <property type="entry name" value="Cold_shock_CspA"/>
</dbReference>
<dbReference type="SMART" id="SM00357">
    <property type="entry name" value="CSP"/>
    <property type="match status" value="1"/>
</dbReference>
<dbReference type="PROSITE" id="PS51857">
    <property type="entry name" value="CSD_2"/>
    <property type="match status" value="1"/>
</dbReference>
<evidence type="ECO:0000259" key="3">
    <source>
        <dbReference type="PROSITE" id="PS51857"/>
    </source>
</evidence>
<dbReference type="AlphaFoldDB" id="A0A0K1EHE5"/>
<dbReference type="GO" id="GO:0003676">
    <property type="term" value="F:nucleic acid binding"/>
    <property type="evidence" value="ECO:0007669"/>
    <property type="project" value="InterPro"/>
</dbReference>
<evidence type="ECO:0000256" key="2">
    <source>
        <dbReference type="ARBA" id="ARBA00022490"/>
    </source>
</evidence>
<dbReference type="RefSeq" id="WP_063796617.1">
    <property type="nucleotide sequence ID" value="NZ_CP012159.1"/>
</dbReference>
<name>A0A0K1EHE5_CHOCO</name>
<dbReference type="SUPFAM" id="SSF50249">
    <property type="entry name" value="Nucleic acid-binding proteins"/>
    <property type="match status" value="1"/>
</dbReference>
<dbReference type="Proteomes" id="UP000067626">
    <property type="component" value="Chromosome"/>
</dbReference>
<evidence type="ECO:0000313" key="4">
    <source>
        <dbReference type="EMBL" id="AKT40285.1"/>
    </source>
</evidence>
<dbReference type="InterPro" id="IPR011129">
    <property type="entry name" value="CSD"/>
</dbReference>
<accession>A0A0K1EHE5</accession>
<gene>
    <name evidence="4" type="ORF">CMC5_044380</name>
</gene>
<sequence length="67" mass="7251">MATGTVFYFSKDKGMGVIKQDGDDAQVRVLAADIEEPETKHLITGQKVEFEVSAGAEALRALNVRVV</sequence>
<dbReference type="Gene3D" id="2.40.50.140">
    <property type="entry name" value="Nucleic acid-binding proteins"/>
    <property type="match status" value="1"/>
</dbReference>
<organism evidence="4 5">
    <name type="scientific">Chondromyces crocatus</name>
    <dbReference type="NCBI Taxonomy" id="52"/>
    <lineage>
        <taxon>Bacteria</taxon>
        <taxon>Pseudomonadati</taxon>
        <taxon>Myxococcota</taxon>
        <taxon>Polyangia</taxon>
        <taxon>Polyangiales</taxon>
        <taxon>Polyangiaceae</taxon>
        <taxon>Chondromyces</taxon>
    </lineage>
</organism>
<dbReference type="STRING" id="52.CMC5_044380"/>
<keyword evidence="5" id="KW-1185">Reference proteome</keyword>
<dbReference type="EMBL" id="CP012159">
    <property type="protein sequence ID" value="AKT40285.1"/>
    <property type="molecule type" value="Genomic_DNA"/>
</dbReference>
<dbReference type="PIRSF" id="PIRSF002599">
    <property type="entry name" value="Cold_shock_A"/>
    <property type="match status" value="1"/>
</dbReference>
<keyword evidence="2" id="KW-0963">Cytoplasm</keyword>
<feature type="domain" description="CSD" evidence="3">
    <location>
        <begin position="1"/>
        <end position="66"/>
    </location>
</feature>
<protein>
    <recommendedName>
        <fullName evidence="3">CSD domain-containing protein</fullName>
    </recommendedName>
</protein>